<feature type="transmembrane region" description="Helical" evidence="2">
    <location>
        <begin position="165"/>
        <end position="195"/>
    </location>
</feature>
<evidence type="ECO:0000256" key="1">
    <source>
        <dbReference type="SAM" id="MobiDB-lite"/>
    </source>
</evidence>
<keyword evidence="2" id="KW-0812">Transmembrane</keyword>
<reference evidence="4" key="1">
    <citation type="submission" date="2016-10" db="EMBL/GenBank/DDBJ databases">
        <authorList>
            <person name="Varghese N."/>
            <person name="Submissions S."/>
        </authorList>
    </citation>
    <scope>NUCLEOTIDE SEQUENCE [LARGE SCALE GENOMIC DNA]</scope>
    <source>
        <strain evidence="4">DSM 44498</strain>
    </source>
</reference>
<dbReference type="Proteomes" id="UP000183561">
    <property type="component" value="Unassembled WGS sequence"/>
</dbReference>
<sequence>MSENDRRSDAQRRAEASIVNEYNMKYMGFEIDGPVFKVRGKEYPINMITAEVITGAQTSTSRTTITRVVGGGLVAGVGGALLGGAAKKSTDTSKIYISVVTPDGEVVTKSLPTANEKQVRFFADRLQSAATRRWPLVTAFGSLPLHPSSRRDGSSDTSVTAPPTFIAVLSVILGIFVHVAFFLGLLLAFVVWMALVMVESGKDAKALDETDPGWREREAETRKQAEEDMWRTARDEG</sequence>
<evidence type="ECO:0000256" key="2">
    <source>
        <dbReference type="SAM" id="Phobius"/>
    </source>
</evidence>
<keyword evidence="4" id="KW-1185">Reference proteome</keyword>
<dbReference type="EMBL" id="FNSV01000005">
    <property type="protein sequence ID" value="SED32242.1"/>
    <property type="molecule type" value="Genomic_DNA"/>
</dbReference>
<dbReference type="AlphaFoldDB" id="A0A1H4ZQ71"/>
<name>A0A1H4ZQ71_9NOCA</name>
<proteinExistence type="predicted"/>
<protein>
    <submittedName>
        <fullName evidence="3">Uncharacterized protein</fullName>
    </submittedName>
</protein>
<accession>A0A1H4ZQ71</accession>
<gene>
    <name evidence="3" type="ORF">SAMN04490239_7800</name>
</gene>
<dbReference type="RefSeq" id="WP_072944217.1">
    <property type="nucleotide sequence ID" value="NZ_FNSV01000005.1"/>
</dbReference>
<keyword evidence="2" id="KW-0472">Membrane</keyword>
<feature type="region of interest" description="Disordered" evidence="1">
    <location>
        <begin position="206"/>
        <end position="237"/>
    </location>
</feature>
<organism evidence="3 4">
    <name type="scientific">Rhodococcus koreensis</name>
    <dbReference type="NCBI Taxonomy" id="99653"/>
    <lineage>
        <taxon>Bacteria</taxon>
        <taxon>Bacillati</taxon>
        <taxon>Actinomycetota</taxon>
        <taxon>Actinomycetes</taxon>
        <taxon>Mycobacteriales</taxon>
        <taxon>Nocardiaceae</taxon>
        <taxon>Rhodococcus</taxon>
    </lineage>
</organism>
<evidence type="ECO:0000313" key="3">
    <source>
        <dbReference type="EMBL" id="SED32242.1"/>
    </source>
</evidence>
<keyword evidence="2" id="KW-1133">Transmembrane helix</keyword>
<evidence type="ECO:0000313" key="4">
    <source>
        <dbReference type="Proteomes" id="UP000183561"/>
    </source>
</evidence>